<feature type="site" description="Involved in the stabilization of negative charge on the oxyanion by the formation of the oxyanion hole" evidence="9">
    <location>
        <position position="134"/>
    </location>
</feature>
<keyword evidence="9" id="KW-0511">Multifunctional enzyme</keyword>
<protein>
    <recommendedName>
        <fullName evidence="9">Arginine biosynthesis bifunctional protein ArgJ</fullName>
    </recommendedName>
    <domain>
        <recommendedName>
            <fullName evidence="9">Glutamate N-acetyltransferase</fullName>
            <ecNumber evidence="9">2.3.1.35</ecNumber>
        </recommendedName>
        <alternativeName>
            <fullName evidence="9">Ornithine acetyltransferase</fullName>
            <shortName evidence="9">OATase</shortName>
        </alternativeName>
        <alternativeName>
            <fullName evidence="9">Ornithine transacetylase</fullName>
        </alternativeName>
    </domain>
    <domain>
        <recommendedName>
            <fullName evidence="9">Amino-acid acetyltransferase</fullName>
            <ecNumber evidence="9">2.3.1.1</ecNumber>
        </recommendedName>
        <alternativeName>
            <fullName evidence="9">N-acetylglutamate synthase</fullName>
            <shortName evidence="9">AGSase</shortName>
        </alternativeName>
    </domain>
    <component>
        <recommendedName>
            <fullName evidence="9">Arginine biosynthesis bifunctional protein ArgJ alpha chain</fullName>
        </recommendedName>
    </component>
    <component>
        <recommendedName>
            <fullName evidence="9">Arginine biosynthesis bifunctional protein ArgJ beta chain</fullName>
        </recommendedName>
    </component>
</protein>
<dbReference type="EC" id="2.3.1.1" evidence="9"/>
<dbReference type="Pfam" id="PF01960">
    <property type="entry name" value="ArgJ"/>
    <property type="match status" value="1"/>
</dbReference>
<evidence type="ECO:0000256" key="4">
    <source>
        <dbReference type="ARBA" id="ARBA00022605"/>
    </source>
</evidence>
<dbReference type="GO" id="GO:0004042">
    <property type="term" value="F:L-glutamate N-acetyltransferase activity"/>
    <property type="evidence" value="ECO:0007669"/>
    <property type="project" value="UniProtKB-UniRule"/>
</dbReference>
<dbReference type="GO" id="GO:0006526">
    <property type="term" value="P:L-arginine biosynthetic process"/>
    <property type="evidence" value="ECO:0007669"/>
    <property type="project" value="UniProtKB-UniRule"/>
</dbReference>
<feature type="binding site" evidence="9">
    <location>
        <position position="295"/>
    </location>
    <ligand>
        <name>substrate</name>
    </ligand>
</feature>
<comment type="subunit">
    <text evidence="2 9">Heterotetramer of two alpha and two beta chains.</text>
</comment>
<dbReference type="HAMAP" id="MF_01106">
    <property type="entry name" value="ArgJ"/>
    <property type="match status" value="1"/>
</dbReference>
<dbReference type="Gene3D" id="3.60.70.12">
    <property type="entry name" value="L-amino peptidase D-ALA esterase/amidase"/>
    <property type="match status" value="1"/>
</dbReference>
<evidence type="ECO:0000256" key="6">
    <source>
        <dbReference type="ARBA" id="ARBA00022813"/>
    </source>
</evidence>
<comment type="similarity">
    <text evidence="1 9">Belongs to the ArgJ family.</text>
</comment>
<keyword evidence="6 9" id="KW-0068">Autocatalytic cleavage</keyword>
<dbReference type="GO" id="GO:0006592">
    <property type="term" value="P:ornithine biosynthetic process"/>
    <property type="evidence" value="ECO:0007669"/>
    <property type="project" value="TreeGrafter"/>
</dbReference>
<dbReference type="GO" id="GO:0005737">
    <property type="term" value="C:cytoplasm"/>
    <property type="evidence" value="ECO:0007669"/>
    <property type="project" value="UniProtKB-SubCell"/>
</dbReference>
<feature type="active site" description="Nucleophile" evidence="9">
    <location>
        <position position="209"/>
    </location>
</feature>
<organism evidence="10">
    <name type="scientific">uncultured Armatimonadetes bacterium</name>
    <dbReference type="NCBI Taxonomy" id="157466"/>
    <lineage>
        <taxon>Bacteria</taxon>
        <taxon>Bacillati</taxon>
        <taxon>Armatimonadota</taxon>
        <taxon>environmental samples</taxon>
    </lineage>
</organism>
<keyword evidence="5 9" id="KW-0808">Transferase</keyword>
<dbReference type="FunFam" id="3.60.70.12:FF:000001">
    <property type="entry name" value="Arginine biosynthesis bifunctional protein ArgJ, chloroplastic"/>
    <property type="match status" value="1"/>
</dbReference>
<reference evidence="10" key="1">
    <citation type="submission" date="2020-02" db="EMBL/GenBank/DDBJ databases">
        <authorList>
            <person name="Meier V. D."/>
        </authorList>
    </citation>
    <scope>NUCLEOTIDE SEQUENCE</scope>
    <source>
        <strain evidence="10">AVDCRST_MAG63</strain>
    </source>
</reference>
<proteinExistence type="inferred from homology"/>
<feature type="binding site" evidence="9">
    <location>
        <position position="198"/>
    </location>
    <ligand>
        <name>substrate</name>
    </ligand>
</feature>
<feature type="binding site" evidence="9">
    <location>
        <position position="422"/>
    </location>
    <ligand>
        <name>substrate</name>
    </ligand>
</feature>
<evidence type="ECO:0000256" key="3">
    <source>
        <dbReference type="ARBA" id="ARBA00022571"/>
    </source>
</evidence>
<keyword evidence="9" id="KW-0963">Cytoplasm</keyword>
<evidence type="ECO:0000256" key="2">
    <source>
        <dbReference type="ARBA" id="ARBA00011475"/>
    </source>
</evidence>
<evidence type="ECO:0000256" key="5">
    <source>
        <dbReference type="ARBA" id="ARBA00022679"/>
    </source>
</evidence>
<feature type="binding site" evidence="9">
    <location>
        <position position="209"/>
    </location>
    <ligand>
        <name>substrate</name>
    </ligand>
</feature>
<dbReference type="PANTHER" id="PTHR23100:SF0">
    <property type="entry name" value="ARGININE BIOSYNTHESIS BIFUNCTIONAL PROTEIN ARGJ, MITOCHONDRIAL"/>
    <property type="match status" value="1"/>
</dbReference>
<feature type="chain" id="PRO_5027186189" description="Arginine biosynthesis bifunctional protein ArgJ alpha chain" evidence="9">
    <location>
        <begin position="1"/>
        <end position="208"/>
    </location>
</feature>
<comment type="subcellular location">
    <subcellularLocation>
        <location evidence="9">Cytoplasm</location>
    </subcellularLocation>
</comment>
<dbReference type="Gene3D" id="3.10.20.340">
    <property type="entry name" value="ArgJ beta chain, C-terminal domain"/>
    <property type="match status" value="1"/>
</dbReference>
<dbReference type="UniPathway" id="UPA00068">
    <property type="reaction ID" value="UER00106"/>
</dbReference>
<evidence type="ECO:0000256" key="7">
    <source>
        <dbReference type="ARBA" id="ARBA00023315"/>
    </source>
</evidence>
<comment type="pathway">
    <text evidence="9">Amino-acid biosynthesis; L-arginine biosynthesis; N(2)-acetyl-L-ornithine from L-glutamate: step 1/4.</text>
</comment>
<comment type="catalytic activity">
    <reaction evidence="9">
        <text>L-glutamate + acetyl-CoA = N-acetyl-L-glutamate + CoA + H(+)</text>
        <dbReference type="Rhea" id="RHEA:24292"/>
        <dbReference type="ChEBI" id="CHEBI:15378"/>
        <dbReference type="ChEBI" id="CHEBI:29985"/>
        <dbReference type="ChEBI" id="CHEBI:44337"/>
        <dbReference type="ChEBI" id="CHEBI:57287"/>
        <dbReference type="ChEBI" id="CHEBI:57288"/>
        <dbReference type="EC" id="2.3.1.1"/>
    </reaction>
</comment>
<evidence type="ECO:0000313" key="10">
    <source>
        <dbReference type="EMBL" id="CAA9298032.1"/>
    </source>
</evidence>
<dbReference type="EC" id="2.3.1.35" evidence="9"/>
<comment type="pathway">
    <text evidence="9">Amino-acid biosynthesis; L-arginine biosynthesis; L-ornithine and N-acetyl-L-glutamate from L-glutamate and N(2)-acetyl-L-ornithine (cyclic): step 1/1.</text>
</comment>
<dbReference type="AlphaFoldDB" id="A0A6J4K7R0"/>
<comment type="catalytic activity">
    <reaction evidence="8 9">
        <text>N(2)-acetyl-L-ornithine + L-glutamate = N-acetyl-L-glutamate + L-ornithine</text>
        <dbReference type="Rhea" id="RHEA:15349"/>
        <dbReference type="ChEBI" id="CHEBI:29985"/>
        <dbReference type="ChEBI" id="CHEBI:44337"/>
        <dbReference type="ChEBI" id="CHEBI:46911"/>
        <dbReference type="ChEBI" id="CHEBI:57805"/>
        <dbReference type="EC" id="2.3.1.35"/>
    </reaction>
</comment>
<dbReference type="PANTHER" id="PTHR23100">
    <property type="entry name" value="ARGININE BIOSYNTHESIS BIFUNCTIONAL PROTEIN ARGJ"/>
    <property type="match status" value="1"/>
</dbReference>
<dbReference type="InterPro" id="IPR042195">
    <property type="entry name" value="ArgJ_beta_C"/>
</dbReference>
<comment type="function">
    <text evidence="9">Catalyzes two activities which are involved in the cyclic version of arginine biosynthesis: the synthesis of N-acetylglutamate from glutamate and acetyl-CoA as the acetyl donor, and of ornithine by transacetylation between N(2)-acetylornithine and glutamate.</text>
</comment>
<dbReference type="FunFam" id="3.10.20.340:FF:000001">
    <property type="entry name" value="Arginine biosynthesis bifunctional protein ArgJ, chloroplastic"/>
    <property type="match status" value="1"/>
</dbReference>
<accession>A0A6J4K7R0</accession>
<dbReference type="NCBIfam" id="TIGR00120">
    <property type="entry name" value="ArgJ"/>
    <property type="match status" value="1"/>
</dbReference>
<dbReference type="InterPro" id="IPR002813">
    <property type="entry name" value="Arg_biosynth_ArgJ"/>
</dbReference>
<feature type="chain" id="PRO_5027186190" description="Arginine biosynthesis bifunctional protein ArgJ beta chain" evidence="9">
    <location>
        <begin position="209"/>
        <end position="422"/>
    </location>
</feature>
<dbReference type="SUPFAM" id="SSF56266">
    <property type="entry name" value="DmpA/ArgJ-like"/>
    <property type="match status" value="1"/>
</dbReference>
<name>A0A6J4K7R0_9BACT</name>
<keyword evidence="3 9" id="KW-0055">Arginine biosynthesis</keyword>
<feature type="site" description="Involved in the stabilization of negative charge on the oxyanion by the formation of the oxyanion hole" evidence="9">
    <location>
        <position position="133"/>
    </location>
</feature>
<keyword evidence="4 9" id="KW-0028">Amino-acid biosynthesis</keyword>
<gene>
    <name evidence="9" type="primary">argJ</name>
    <name evidence="10" type="ORF">AVDCRST_MAG63-4960</name>
</gene>
<dbReference type="InterPro" id="IPR016117">
    <property type="entry name" value="ArgJ-like_dom_sf"/>
</dbReference>
<feature type="binding site" evidence="9">
    <location>
        <position position="417"/>
    </location>
    <ligand>
        <name>substrate</name>
    </ligand>
</feature>
<feature type="binding site" evidence="9">
    <location>
        <position position="172"/>
    </location>
    <ligand>
        <name>substrate</name>
    </ligand>
</feature>
<dbReference type="NCBIfam" id="NF003802">
    <property type="entry name" value="PRK05388.1"/>
    <property type="match status" value="1"/>
</dbReference>
<evidence type="ECO:0000256" key="1">
    <source>
        <dbReference type="ARBA" id="ARBA00006774"/>
    </source>
</evidence>
<keyword evidence="7 9" id="KW-0012">Acyltransferase</keyword>
<feature type="site" description="Cleavage; by autolysis" evidence="9">
    <location>
        <begin position="208"/>
        <end position="209"/>
    </location>
</feature>
<dbReference type="CDD" id="cd02152">
    <property type="entry name" value="OAT"/>
    <property type="match status" value="1"/>
</dbReference>
<dbReference type="GO" id="GO:0004358">
    <property type="term" value="F:L-glutamate N-acetyltransferase activity, acting on acetyl-L-ornithine as donor"/>
    <property type="evidence" value="ECO:0007669"/>
    <property type="project" value="UniProtKB-UniRule"/>
</dbReference>
<sequence length="422" mass="43671">MAIGTKEQEPKGQEAAEPVPVEGGVCAPRGFVTGGVRCGIKRKRRDVALLACQGERAAAAAGVFTTNLVRAPCVARNEGVLHRSLGRARAVVVNAGNANAGNGRRGAEDNERMAQAAAEALGVAPGEILTASTGVIGNPLPMEKLETGIRDCAGGLGAGPDHAANAAEAILTTDTFSKEYALEFDCGGVRGRIGGMSKGSGMIAPNMATMLAFLTTDLAVHPALLGRALREAVDVSFNCLTVDGDTSTNDMCLLFASGAAGNAEIVEDGPELAGFTRALTQVCVHLAKEVARDGEGATKLVTVRVTGAETPADARQAAKTIAESPLVKTALFGNDPNWGRILAAAGRSGARFDPDKATAFLAGTRIFERGMPAPFDEGALSEAMRAKEVEIAIDLAAGEHGATFYTCDLSYDYVRINAEYHT</sequence>
<evidence type="ECO:0000256" key="8">
    <source>
        <dbReference type="ARBA" id="ARBA00049439"/>
    </source>
</evidence>
<evidence type="ECO:0000256" key="9">
    <source>
        <dbReference type="HAMAP-Rule" id="MF_01106"/>
    </source>
</evidence>
<dbReference type="EMBL" id="CADCTO010000691">
    <property type="protein sequence ID" value="CAA9298032.1"/>
    <property type="molecule type" value="Genomic_DNA"/>
</dbReference>